<dbReference type="EMBL" id="VDLX02000005">
    <property type="protein sequence ID" value="KAB8194677.1"/>
    <property type="molecule type" value="Genomic_DNA"/>
</dbReference>
<dbReference type="AlphaFoldDB" id="A0A5C4WK77"/>
<sequence length="82" mass="8674">MANSPGAPPYKRAAGPPIAVHEVPCPSHTSTDRRPAGIRCRCAPLTAKPPPGSLMSVHRPGRHPYRYRRSSMPVANSPAGPA</sequence>
<keyword evidence="3" id="KW-1185">Reference proteome</keyword>
<accession>A0A5C4WK77</accession>
<organism evidence="2 3">
    <name type="scientific">Nonomuraea phyllanthi</name>
    <dbReference type="NCBI Taxonomy" id="2219224"/>
    <lineage>
        <taxon>Bacteria</taxon>
        <taxon>Bacillati</taxon>
        <taxon>Actinomycetota</taxon>
        <taxon>Actinomycetes</taxon>
        <taxon>Streptosporangiales</taxon>
        <taxon>Streptosporangiaceae</taxon>
        <taxon>Nonomuraea</taxon>
    </lineage>
</organism>
<feature type="compositionally biased region" description="Basic residues" evidence="1">
    <location>
        <begin position="59"/>
        <end position="69"/>
    </location>
</feature>
<name>A0A5C4WK77_9ACTN</name>
<proteinExistence type="predicted"/>
<evidence type="ECO:0000313" key="2">
    <source>
        <dbReference type="EMBL" id="KAB8194677.1"/>
    </source>
</evidence>
<dbReference type="Proteomes" id="UP000312512">
    <property type="component" value="Unassembled WGS sequence"/>
</dbReference>
<evidence type="ECO:0000313" key="3">
    <source>
        <dbReference type="Proteomes" id="UP000312512"/>
    </source>
</evidence>
<evidence type="ECO:0000256" key="1">
    <source>
        <dbReference type="SAM" id="MobiDB-lite"/>
    </source>
</evidence>
<feature type="region of interest" description="Disordered" evidence="1">
    <location>
        <begin position="1"/>
        <end position="82"/>
    </location>
</feature>
<gene>
    <name evidence="2" type="ORF">FH608_015960</name>
</gene>
<protein>
    <submittedName>
        <fullName evidence="2">Uncharacterized protein</fullName>
    </submittedName>
</protein>
<comment type="caution">
    <text evidence="2">The sequence shown here is derived from an EMBL/GenBank/DDBJ whole genome shotgun (WGS) entry which is preliminary data.</text>
</comment>
<reference evidence="2 3" key="1">
    <citation type="submission" date="2019-10" db="EMBL/GenBank/DDBJ databases">
        <title>Nonomuraea sp. nov., isolated from Phyllanthus amarus.</title>
        <authorList>
            <person name="Klykleung N."/>
            <person name="Tanasupawat S."/>
        </authorList>
    </citation>
    <scope>NUCLEOTIDE SEQUENCE [LARGE SCALE GENOMIC DNA]</scope>
    <source>
        <strain evidence="2 3">PA1-10</strain>
    </source>
</reference>